<reference evidence="3" key="1">
    <citation type="journal article" date="2021" name="PeerJ">
        <title>Extensive microbial diversity within the chicken gut microbiome revealed by metagenomics and culture.</title>
        <authorList>
            <person name="Gilroy R."/>
            <person name="Ravi A."/>
            <person name="Getino M."/>
            <person name="Pursley I."/>
            <person name="Horton D.L."/>
            <person name="Alikhan N.F."/>
            <person name="Baker D."/>
            <person name="Gharbi K."/>
            <person name="Hall N."/>
            <person name="Watson M."/>
            <person name="Adriaenssens E.M."/>
            <person name="Foster-Nyarko E."/>
            <person name="Jarju S."/>
            <person name="Secka A."/>
            <person name="Antonio M."/>
            <person name="Oren A."/>
            <person name="Chaudhuri R.R."/>
            <person name="La Ragione R."/>
            <person name="Hildebrand F."/>
            <person name="Pallen M.J."/>
        </authorList>
    </citation>
    <scope>NUCLEOTIDE SEQUENCE</scope>
    <source>
        <strain evidence="3">CHK171-7178</strain>
    </source>
</reference>
<name>A0A921KEY3_SPOPS</name>
<keyword evidence="1" id="KW-0808">Transferase</keyword>
<dbReference type="GO" id="GO:0016740">
    <property type="term" value="F:transferase activity"/>
    <property type="evidence" value="ECO:0007669"/>
    <property type="project" value="UniProtKB-KW"/>
</dbReference>
<dbReference type="AlphaFoldDB" id="A0A921KEY3"/>
<proteinExistence type="predicted"/>
<gene>
    <name evidence="3" type="ORF">K8V56_21565</name>
</gene>
<feature type="domain" description="Adenylyltransferase AadA C-terminal" evidence="2">
    <location>
        <begin position="170"/>
        <end position="252"/>
    </location>
</feature>
<organism evidence="3 4">
    <name type="scientific">Sporosarcina psychrophila</name>
    <name type="common">Bacillus psychrophilus</name>
    <dbReference type="NCBI Taxonomy" id="1476"/>
    <lineage>
        <taxon>Bacteria</taxon>
        <taxon>Bacillati</taxon>
        <taxon>Bacillota</taxon>
        <taxon>Bacilli</taxon>
        <taxon>Bacillales</taxon>
        <taxon>Caryophanaceae</taxon>
        <taxon>Sporosarcina</taxon>
    </lineage>
</organism>
<comment type="caution">
    <text evidence="3">The sequence shown here is derived from an EMBL/GenBank/DDBJ whole genome shotgun (WGS) entry which is preliminary data.</text>
</comment>
<dbReference type="Pfam" id="PF13427">
    <property type="entry name" value="AadA_C"/>
    <property type="match status" value="1"/>
</dbReference>
<evidence type="ECO:0000313" key="3">
    <source>
        <dbReference type="EMBL" id="HJF34360.1"/>
    </source>
</evidence>
<evidence type="ECO:0000256" key="1">
    <source>
        <dbReference type="ARBA" id="ARBA00022679"/>
    </source>
</evidence>
<accession>A0A921KEY3</accession>
<evidence type="ECO:0000259" key="2">
    <source>
        <dbReference type="Pfam" id="PF13427"/>
    </source>
</evidence>
<evidence type="ECO:0000313" key="4">
    <source>
        <dbReference type="Proteomes" id="UP000698173"/>
    </source>
</evidence>
<protein>
    <submittedName>
        <fullName evidence="3">DUF4111 domain-containing protein</fullName>
    </submittedName>
</protein>
<dbReference type="EMBL" id="DYWT01000319">
    <property type="protein sequence ID" value="HJF34360.1"/>
    <property type="molecule type" value="Genomic_DNA"/>
</dbReference>
<sequence>MREMPVSVQTVLNEYIALLHERLPNTLEGLYLQGSIALNAYVNDSSDIDFITVINRRLSEVEVRILSEIHKTIAGKYEKPEMDGVYIMWKDIGKLEADDDNYPYYNEGTLGYGAYFNSITWWILKTNGVSIIGPEPSALKFEIDSQHLVSYVIENMNTYWAGRVQRIENAMGNKLYPPTSEIDDEIEWSVLGLLRQHYTLKEHDIISKLGAGEYALLHMPMEWHPIIKEAINIRKGMKIKIFTSDEERINMALQFSKYIIQYCNSDLVQKITPNFT</sequence>
<reference evidence="3" key="2">
    <citation type="submission" date="2021-09" db="EMBL/GenBank/DDBJ databases">
        <authorList>
            <person name="Gilroy R."/>
        </authorList>
    </citation>
    <scope>NUCLEOTIDE SEQUENCE</scope>
    <source>
        <strain evidence="3">CHK171-7178</strain>
    </source>
</reference>
<dbReference type="SUPFAM" id="SSF81301">
    <property type="entry name" value="Nucleotidyltransferase"/>
    <property type="match status" value="1"/>
</dbReference>
<dbReference type="InterPro" id="IPR043519">
    <property type="entry name" value="NT_sf"/>
</dbReference>
<dbReference type="Proteomes" id="UP000698173">
    <property type="component" value="Unassembled WGS sequence"/>
</dbReference>
<dbReference type="InterPro" id="IPR025184">
    <property type="entry name" value="AadA_C"/>
</dbReference>